<dbReference type="KEGG" id="jli:EXU32_00555"/>
<dbReference type="Pfam" id="PF08241">
    <property type="entry name" value="Methyltransf_11"/>
    <property type="match status" value="1"/>
</dbReference>
<name>A0A4P6MT70_9MICO</name>
<keyword evidence="2" id="KW-0808">Transferase</keyword>
<reference evidence="2 3" key="1">
    <citation type="submission" date="2019-02" db="EMBL/GenBank/DDBJ databases">
        <title>Genomic data mining of an Antarctic deep-sea actinobacterium, Janibacterlimosus P3-3-X1.</title>
        <authorList>
            <person name="Liao L."/>
            <person name="Chen B."/>
        </authorList>
    </citation>
    <scope>NUCLEOTIDE SEQUENCE [LARGE SCALE GENOMIC DNA]</scope>
    <source>
        <strain evidence="2 3">P3-3-X1</strain>
    </source>
</reference>
<dbReference type="PANTHER" id="PTHR43591:SF24">
    <property type="entry name" value="2-METHOXY-6-POLYPRENYL-1,4-BENZOQUINOL METHYLASE, MITOCHONDRIAL"/>
    <property type="match status" value="1"/>
</dbReference>
<keyword evidence="3" id="KW-1185">Reference proteome</keyword>
<sequence length="268" mass="29091">MSSDSRFAGSIPQVYDTVLVPMMFLDYADDVASAVAAGTPHDVLEIAAGTGAVTRALHRLLPTVEITATDLNPPMLDRAAEMLPPSDRVRWLLADAQDLPCEDGTFDAVMCQFGVMFFPDRPRAYAEAHRVLRPGGRFVIASWGRIEDNEAALAVEEALATLFPDDPPRFLRRTPFGYTDLDLVRVELEGAGFTSVDARWVEHRSRPTSAQDIAVAHCQGTPIANLLAERGVDPAHATAEMARVLEDRLGPEPFSGRLSASIVVATHA</sequence>
<dbReference type="GO" id="GO:0008757">
    <property type="term" value="F:S-adenosylmethionine-dependent methyltransferase activity"/>
    <property type="evidence" value="ECO:0007669"/>
    <property type="project" value="InterPro"/>
</dbReference>
<dbReference type="InterPro" id="IPR029063">
    <property type="entry name" value="SAM-dependent_MTases_sf"/>
</dbReference>
<dbReference type="CDD" id="cd02440">
    <property type="entry name" value="AdoMet_MTases"/>
    <property type="match status" value="1"/>
</dbReference>
<dbReference type="PANTHER" id="PTHR43591">
    <property type="entry name" value="METHYLTRANSFERASE"/>
    <property type="match status" value="1"/>
</dbReference>
<accession>A0A4P6MT70</accession>
<dbReference type="InterPro" id="IPR013216">
    <property type="entry name" value="Methyltransf_11"/>
</dbReference>
<evidence type="ECO:0000313" key="3">
    <source>
        <dbReference type="Proteomes" id="UP000290408"/>
    </source>
</evidence>
<dbReference type="Proteomes" id="UP000290408">
    <property type="component" value="Chromosome"/>
</dbReference>
<dbReference type="RefSeq" id="WP_130628148.1">
    <property type="nucleotide sequence ID" value="NZ_CP036164.1"/>
</dbReference>
<dbReference type="AlphaFoldDB" id="A0A4P6MT70"/>
<keyword evidence="2" id="KW-0489">Methyltransferase</keyword>
<dbReference type="Gene3D" id="3.40.50.150">
    <property type="entry name" value="Vaccinia Virus protein VP39"/>
    <property type="match status" value="1"/>
</dbReference>
<organism evidence="2 3">
    <name type="scientific">Janibacter limosus</name>
    <dbReference type="NCBI Taxonomy" id="53458"/>
    <lineage>
        <taxon>Bacteria</taxon>
        <taxon>Bacillati</taxon>
        <taxon>Actinomycetota</taxon>
        <taxon>Actinomycetes</taxon>
        <taxon>Micrococcales</taxon>
        <taxon>Intrasporangiaceae</taxon>
        <taxon>Janibacter</taxon>
    </lineage>
</organism>
<evidence type="ECO:0000259" key="1">
    <source>
        <dbReference type="Pfam" id="PF08241"/>
    </source>
</evidence>
<dbReference type="GO" id="GO:0032259">
    <property type="term" value="P:methylation"/>
    <property type="evidence" value="ECO:0007669"/>
    <property type="project" value="UniProtKB-KW"/>
</dbReference>
<gene>
    <name evidence="2" type="ORF">EXU32_00555</name>
</gene>
<evidence type="ECO:0000313" key="2">
    <source>
        <dbReference type="EMBL" id="QBF44897.1"/>
    </source>
</evidence>
<dbReference type="EMBL" id="CP036164">
    <property type="protein sequence ID" value="QBF44897.1"/>
    <property type="molecule type" value="Genomic_DNA"/>
</dbReference>
<protein>
    <submittedName>
        <fullName evidence="2">Methyltransferase domain-containing protein</fullName>
    </submittedName>
</protein>
<proteinExistence type="predicted"/>
<feature type="domain" description="Methyltransferase type 11" evidence="1">
    <location>
        <begin position="44"/>
        <end position="140"/>
    </location>
</feature>
<dbReference type="OrthoDB" id="9805171at2"/>
<dbReference type="SUPFAM" id="SSF53335">
    <property type="entry name" value="S-adenosyl-L-methionine-dependent methyltransferases"/>
    <property type="match status" value="1"/>
</dbReference>